<comment type="caution">
    <text evidence="1">The sequence shown here is derived from an EMBL/GenBank/DDBJ whole genome shotgun (WGS) entry which is preliminary data.</text>
</comment>
<reference evidence="1 2" key="1">
    <citation type="journal article" date="2015" name="Nature">
        <title>rRNA introns, odd ribosomes, and small enigmatic genomes across a large radiation of phyla.</title>
        <authorList>
            <person name="Brown C.T."/>
            <person name="Hug L.A."/>
            <person name="Thomas B.C."/>
            <person name="Sharon I."/>
            <person name="Castelle C.J."/>
            <person name="Singh A."/>
            <person name="Wilkins M.J."/>
            <person name="Williams K.H."/>
            <person name="Banfield J.F."/>
        </authorList>
    </citation>
    <scope>NUCLEOTIDE SEQUENCE [LARGE SCALE GENOMIC DNA]</scope>
</reference>
<accession>A0A0G2AC21</accession>
<gene>
    <name evidence="1" type="ORF">UY72_C0028G0017</name>
</gene>
<dbReference type="Proteomes" id="UP000034846">
    <property type="component" value="Unassembled WGS sequence"/>
</dbReference>
<dbReference type="AlphaFoldDB" id="A0A0G2AC21"/>
<dbReference type="EMBL" id="LCRD01000028">
    <property type="protein sequence ID" value="KKW29964.1"/>
    <property type="molecule type" value="Genomic_DNA"/>
</dbReference>
<evidence type="ECO:0000313" key="2">
    <source>
        <dbReference type="Proteomes" id="UP000034846"/>
    </source>
</evidence>
<organism evidence="1 2">
    <name type="scientific">Candidatus Uhrbacteria bacterium GW2011_GWD2_52_7</name>
    <dbReference type="NCBI Taxonomy" id="1618989"/>
    <lineage>
        <taxon>Bacteria</taxon>
        <taxon>Candidatus Uhriibacteriota</taxon>
    </lineage>
</organism>
<name>A0A0G2AC21_9BACT</name>
<sequence length="51" mass="5804">MERGWTDFALTNEVFEIRGFVELSCFAIPGTLFANYGLLFDATHHFGSRAF</sequence>
<protein>
    <submittedName>
        <fullName evidence="1">Uncharacterized protein</fullName>
    </submittedName>
</protein>
<proteinExistence type="predicted"/>
<evidence type="ECO:0000313" key="1">
    <source>
        <dbReference type="EMBL" id="KKW29964.1"/>
    </source>
</evidence>